<dbReference type="RefSeq" id="WP_343130662.1">
    <property type="nucleotide sequence ID" value="NZ_JBCITK010000001.1"/>
</dbReference>
<dbReference type="PANTHER" id="PTHR43384:SF4">
    <property type="entry name" value="CELLULOSE BIOSYNTHESIS PROTEIN BCSQ-RELATED"/>
    <property type="match status" value="1"/>
</dbReference>
<dbReference type="CDD" id="cd02038">
    <property type="entry name" value="FlhG-like"/>
    <property type="match status" value="1"/>
</dbReference>
<dbReference type="InterPro" id="IPR050625">
    <property type="entry name" value="ParA/MinD_ATPase"/>
</dbReference>
<organism evidence="3 4">
    <name type="scientific">Alkalicoccobacillus gibsonii</name>
    <dbReference type="NCBI Taxonomy" id="79881"/>
    <lineage>
        <taxon>Bacteria</taxon>
        <taxon>Bacillati</taxon>
        <taxon>Bacillota</taxon>
        <taxon>Bacilli</taxon>
        <taxon>Bacillales</taxon>
        <taxon>Bacillaceae</taxon>
        <taxon>Alkalicoccobacillus</taxon>
    </lineage>
</organism>
<keyword evidence="1" id="KW-0547">Nucleotide-binding</keyword>
<comment type="caution">
    <text evidence="3">The sequence shown here is derived from an EMBL/GenBank/DDBJ whole genome shotgun (WGS) entry which is preliminary data.</text>
</comment>
<dbReference type="EMBL" id="JBCITK010000001">
    <property type="protein sequence ID" value="MEN0643816.1"/>
    <property type="molecule type" value="Genomic_DNA"/>
</dbReference>
<evidence type="ECO:0000256" key="2">
    <source>
        <dbReference type="ARBA" id="ARBA00022840"/>
    </source>
</evidence>
<dbReference type="PANTHER" id="PTHR43384">
    <property type="entry name" value="SEPTUM SITE-DETERMINING PROTEIN MIND HOMOLOG, CHLOROPLASTIC-RELATED"/>
    <property type="match status" value="1"/>
</dbReference>
<protein>
    <submittedName>
        <fullName evidence="3">MinD/ParA family protein</fullName>
    </submittedName>
</protein>
<dbReference type="Gene3D" id="3.40.50.300">
    <property type="entry name" value="P-loop containing nucleotide triphosphate hydrolases"/>
    <property type="match status" value="1"/>
</dbReference>
<accession>A0ABU9VIU1</accession>
<dbReference type="Proteomes" id="UP001418796">
    <property type="component" value="Unassembled WGS sequence"/>
</dbReference>
<proteinExistence type="predicted"/>
<dbReference type="SUPFAM" id="SSF52540">
    <property type="entry name" value="P-loop containing nucleoside triphosphate hydrolases"/>
    <property type="match status" value="1"/>
</dbReference>
<keyword evidence="2" id="KW-0067">ATP-binding</keyword>
<evidence type="ECO:0000313" key="3">
    <source>
        <dbReference type="EMBL" id="MEN0643816.1"/>
    </source>
</evidence>
<reference evidence="3 4" key="1">
    <citation type="submission" date="2024-03" db="EMBL/GenBank/DDBJ databases">
        <title>Bacilli Hybrid Assemblies.</title>
        <authorList>
            <person name="Kovac J."/>
        </authorList>
    </citation>
    <scope>NUCLEOTIDE SEQUENCE [LARGE SCALE GENOMIC DNA]</scope>
    <source>
        <strain evidence="3 4">FSL R7-0666</strain>
    </source>
</reference>
<dbReference type="PIRSF" id="PIRSF003092">
    <property type="entry name" value="MinD"/>
    <property type="match status" value="1"/>
</dbReference>
<dbReference type="InterPro" id="IPR027417">
    <property type="entry name" value="P-loop_NTPase"/>
</dbReference>
<name>A0ABU9VIU1_9BACI</name>
<dbReference type="InterPro" id="IPR033756">
    <property type="entry name" value="YlxH/NBP35"/>
</dbReference>
<keyword evidence="4" id="KW-1185">Reference proteome</keyword>
<evidence type="ECO:0000256" key="1">
    <source>
        <dbReference type="ARBA" id="ARBA00022741"/>
    </source>
</evidence>
<evidence type="ECO:0000313" key="4">
    <source>
        <dbReference type="Proteomes" id="UP001418796"/>
    </source>
</evidence>
<dbReference type="InterPro" id="IPR033875">
    <property type="entry name" value="FlhG"/>
</dbReference>
<dbReference type="Pfam" id="PF10609">
    <property type="entry name" value="ParA"/>
    <property type="match status" value="1"/>
</dbReference>
<dbReference type="InterPro" id="IPR025501">
    <property type="entry name" value="MinD_FleN"/>
</dbReference>
<gene>
    <name evidence="3" type="ORF">MKY91_11710</name>
</gene>
<sequence length="297" mass="32852">MDQAESLRRLMNQSSEARVIAVASGKGGVGKSNLCVNIAISIQSAGKRTVILDMDSGMGNVDVIMGVQQAHHLLDMIKLRLPVWDVIETTSYGISYIAGGTGLSEMASFSQEDLSYFQQQLQTLAGHFDYIFLDLGAGVTEESLELLSSANDLFIVTTPEPTALTDAYSLLKQLALLPDLPQIYAIANQTDSSREGELTLSNLSHVTKRFLNIELHKLGMVPHDRTVSKAVKSQVPYTVFQKQAKASVATKQIVDSYLSFRGTRETESESRPFFTRLGKWFNSSKRRNNQLTNKKNR</sequence>